<keyword evidence="2" id="KW-0812">Transmembrane</keyword>
<evidence type="ECO:0000313" key="3">
    <source>
        <dbReference type="EMBL" id="AYD41082.1"/>
    </source>
</evidence>
<organism evidence="3 4">
    <name type="scientific">Clostridium fermenticellae</name>
    <dbReference type="NCBI Taxonomy" id="2068654"/>
    <lineage>
        <taxon>Bacteria</taxon>
        <taxon>Bacillati</taxon>
        <taxon>Bacillota</taxon>
        <taxon>Clostridia</taxon>
        <taxon>Eubacteriales</taxon>
        <taxon>Clostridiaceae</taxon>
        <taxon>Clostridium</taxon>
    </lineage>
</organism>
<keyword evidence="4" id="KW-1185">Reference proteome</keyword>
<keyword evidence="2" id="KW-0472">Membrane</keyword>
<feature type="transmembrane region" description="Helical" evidence="2">
    <location>
        <begin position="37"/>
        <end position="60"/>
    </location>
</feature>
<evidence type="ECO:0000256" key="1">
    <source>
        <dbReference type="SAM" id="MobiDB-lite"/>
    </source>
</evidence>
<dbReference type="AlphaFoldDB" id="A0A386H5U1"/>
<sequence length="122" mass="14409">MPLWLKVSLQIIFFVIVFMVVYNQLKIHVLSKLHPNKWIILVAAVVSFFLPPMVAAYFRYNLANTVWQYVQSVVFIVFFLWFVDLNTGAIYDTTSKNKRKKDVTIKPKPKPNRAKNYKKNKK</sequence>
<dbReference type="RefSeq" id="WP_119973622.1">
    <property type="nucleotide sequence ID" value="NZ_CP032416.1"/>
</dbReference>
<feature type="transmembrane region" description="Helical" evidence="2">
    <location>
        <begin position="6"/>
        <end position="25"/>
    </location>
</feature>
<proteinExistence type="predicted"/>
<dbReference type="KEGG" id="cfer:D4Z93_11320"/>
<feature type="region of interest" description="Disordered" evidence="1">
    <location>
        <begin position="101"/>
        <end position="122"/>
    </location>
</feature>
<feature type="transmembrane region" description="Helical" evidence="2">
    <location>
        <begin position="66"/>
        <end position="91"/>
    </location>
</feature>
<keyword evidence="2" id="KW-1133">Transmembrane helix</keyword>
<protein>
    <submittedName>
        <fullName evidence="3">Uncharacterized protein</fullName>
    </submittedName>
</protein>
<name>A0A386H5U1_9CLOT</name>
<evidence type="ECO:0000256" key="2">
    <source>
        <dbReference type="SAM" id="Phobius"/>
    </source>
</evidence>
<evidence type="ECO:0000313" key="4">
    <source>
        <dbReference type="Proteomes" id="UP000266301"/>
    </source>
</evidence>
<dbReference type="EMBL" id="CP032416">
    <property type="protein sequence ID" value="AYD41082.1"/>
    <property type="molecule type" value="Genomic_DNA"/>
</dbReference>
<dbReference type="OrthoDB" id="1923861at2"/>
<reference evidence="3 4" key="1">
    <citation type="journal article" date="2019" name="Int. J. Syst. Evol. Microbiol.">
        <title>Clostridium fermenticellae sp. nov., isolated from the mud in a fermentation cellar for the production of the Chinese liquor, baijiu.</title>
        <authorList>
            <person name="Xu P.X."/>
            <person name="Chai L.J."/>
            <person name="Qiu T."/>
            <person name="Zhang X.J."/>
            <person name="Lu Z.M."/>
            <person name="Xiao C."/>
            <person name="Wang S.T."/>
            <person name="Shen C.H."/>
            <person name="Shi J.S."/>
            <person name="Xu Z.H."/>
        </authorList>
    </citation>
    <scope>NUCLEOTIDE SEQUENCE [LARGE SCALE GENOMIC DNA]</scope>
    <source>
        <strain evidence="3 4">JN500901</strain>
    </source>
</reference>
<gene>
    <name evidence="3" type="ORF">D4Z93_11320</name>
</gene>
<accession>A0A386H5U1</accession>
<dbReference type="Proteomes" id="UP000266301">
    <property type="component" value="Chromosome"/>
</dbReference>